<dbReference type="PROSITE" id="PS51318">
    <property type="entry name" value="TAT"/>
    <property type="match status" value="1"/>
</dbReference>
<proteinExistence type="predicted"/>
<dbReference type="Gene3D" id="2.60.40.10">
    <property type="entry name" value="Immunoglobulins"/>
    <property type="match status" value="2"/>
</dbReference>
<keyword evidence="3" id="KW-1185">Reference proteome</keyword>
<dbReference type="SUPFAM" id="SSF81296">
    <property type="entry name" value="E set domains"/>
    <property type="match status" value="2"/>
</dbReference>
<feature type="compositionally biased region" description="Basic and acidic residues" evidence="1">
    <location>
        <begin position="11"/>
        <end position="21"/>
    </location>
</feature>
<dbReference type="SUPFAM" id="SSF48239">
    <property type="entry name" value="Terpenoid cyclases/Protein prenyltransferases"/>
    <property type="match status" value="1"/>
</dbReference>
<feature type="region of interest" description="Disordered" evidence="1">
    <location>
        <begin position="1"/>
        <end position="22"/>
    </location>
</feature>
<dbReference type="AlphaFoldDB" id="A0A7M4DDA3"/>
<evidence type="ECO:0000313" key="2">
    <source>
        <dbReference type="EMBL" id="VZO34822.1"/>
    </source>
</evidence>
<protein>
    <submittedName>
        <fullName evidence="2">Uncharacterized protein</fullName>
    </submittedName>
</protein>
<evidence type="ECO:0000313" key="3">
    <source>
        <dbReference type="Proteomes" id="UP000419743"/>
    </source>
</evidence>
<dbReference type="EMBL" id="CACRYJ010000004">
    <property type="protein sequence ID" value="VZO34822.1"/>
    <property type="molecule type" value="Genomic_DNA"/>
</dbReference>
<dbReference type="InterPro" id="IPR014756">
    <property type="entry name" value="Ig_E-set"/>
</dbReference>
<name>A0A7M4DDA3_9MICO</name>
<organism evidence="2 3">
    <name type="scientific">Occultella aeris</name>
    <dbReference type="NCBI Taxonomy" id="2761496"/>
    <lineage>
        <taxon>Bacteria</taxon>
        <taxon>Bacillati</taxon>
        <taxon>Actinomycetota</taxon>
        <taxon>Actinomycetes</taxon>
        <taxon>Micrococcales</taxon>
        <taxon>Ruaniaceae</taxon>
        <taxon>Occultella</taxon>
    </lineage>
</organism>
<dbReference type="GO" id="GO:0005975">
    <property type="term" value="P:carbohydrate metabolic process"/>
    <property type="evidence" value="ECO:0007669"/>
    <property type="project" value="UniProtKB-ARBA"/>
</dbReference>
<evidence type="ECO:0000256" key="1">
    <source>
        <dbReference type="SAM" id="MobiDB-lite"/>
    </source>
</evidence>
<dbReference type="InterPro" id="IPR006311">
    <property type="entry name" value="TAT_signal"/>
</dbReference>
<gene>
    <name evidence="2" type="ORF">HALOF300_00092</name>
</gene>
<accession>A0A7M4DDA3</accession>
<dbReference type="RefSeq" id="WP_156738685.1">
    <property type="nucleotide sequence ID" value="NZ_CACRYJ010000004.1"/>
</dbReference>
<dbReference type="InterPro" id="IPR013783">
    <property type="entry name" value="Ig-like_fold"/>
</dbReference>
<reference evidence="2 3" key="1">
    <citation type="submission" date="2019-11" db="EMBL/GenBank/DDBJ databases">
        <authorList>
            <person name="Criscuolo A."/>
        </authorList>
    </citation>
    <scope>NUCLEOTIDE SEQUENCE [LARGE SCALE GENOMIC DNA]</scope>
    <source>
        <strain evidence="2">CIP111667</strain>
    </source>
</reference>
<comment type="caution">
    <text evidence="2">The sequence shown here is derived from an EMBL/GenBank/DDBJ whole genome shotgun (WGS) entry which is preliminary data.</text>
</comment>
<sequence length="867" mass="92914">MHAQNQVDSDPEPRSPQHTDPIRAGVSRRAILLGTAGLAGALALGAAPASRVWATSEGTVLPLVDPLDAPPDRTAFEDSEQVLSGYLTVVAPMANSVRDVEPNYGWMEDGWWRSPEQPYNAREMEQVATLTWFLTHERSWNPYFGDARLRDRLEAALTYYLGIQLPSGAWSEYAYDVPHLSPTGFGSVALSLTYTYLSEAGELPGMLPRIEAALRAAAVWLTDRSKPHWTRPVPYTNQVVAGLVGVANAAEALGDPSIAASADACWTELLEHSITPAGHSMEPAGYDNGYSFTVALPDIADAAQTGVPQAVEMARSMMGFISLAAVWEPDRAGWIHWAAICVRNTAFASSVQPSEVNDRSALGRALLGELPEIGAFHATDVEILAAREAWAADPTPVAPLEKKGTSPRTWMHGSRAPLGLTVAQREAAIEALPYHASERFTQVRQAGSFDLDYLFVRRPSYYLTAALGHRDGHGGPYRRLRMGPGLLWHPTMGTLALVLNNYTDDGWGHFPDASEIAVVEVDPTYYSAPERGGTVLLATDVNTVTGDFSVAYLDAALGTDTDMSFRDHAFTQRIRTPEPGRALVPLLVQPEDVLTFSDGTVARSGDAVALTGVTGLTLARNGATFQISFDGVRDVSFAGTDRSALGGTRRQHLLWIPHDGALDITYTFATPAELATRPPASTAALSTDSGHSGVTDGTFAVTLNLWWGVNATVFRLYENGNLVATRTLAPASPGAQRVQIPLTGRVNGDYVYTGTLSNAAGTAPTGSATVRVRDAKPAVPVLSHDNHVAEPDYTVTADLWWGTNATQYRLYEDGVLIDTQELIAATPAAQQASTAVAGRPAGAYRYHAEFSNAAGTSASEPITVRVG</sequence>
<dbReference type="InterPro" id="IPR008930">
    <property type="entry name" value="Terpenoid_cyclase/PrenylTrfase"/>
</dbReference>
<dbReference type="Proteomes" id="UP000419743">
    <property type="component" value="Unassembled WGS sequence"/>
</dbReference>